<feature type="coiled-coil region" evidence="7">
    <location>
        <begin position="111"/>
        <end position="138"/>
    </location>
</feature>
<comment type="subcellular location">
    <subcellularLocation>
        <location evidence="1 5 6">Nucleus</location>
    </subcellularLocation>
</comment>
<feature type="DNA-binding region" description="Homeobox" evidence="5">
    <location>
        <begin position="150"/>
        <end position="209"/>
    </location>
</feature>
<dbReference type="GO" id="GO:0000981">
    <property type="term" value="F:DNA-binding transcription factor activity, RNA polymerase II-specific"/>
    <property type="evidence" value="ECO:0007669"/>
    <property type="project" value="InterPro"/>
</dbReference>
<dbReference type="PANTHER" id="PTHR24208:SF166">
    <property type="entry name" value="LIM HOMEOBOX TRANSCRIPTION FACTOR 1 ALPHA, ISOFORM B"/>
    <property type="match status" value="1"/>
</dbReference>
<evidence type="ECO:0000256" key="2">
    <source>
        <dbReference type="ARBA" id="ARBA00023125"/>
    </source>
</evidence>
<dbReference type="SUPFAM" id="SSF46689">
    <property type="entry name" value="Homeodomain-like"/>
    <property type="match status" value="1"/>
</dbReference>
<dbReference type="GO" id="GO:0005634">
    <property type="term" value="C:nucleus"/>
    <property type="evidence" value="ECO:0007669"/>
    <property type="project" value="UniProtKB-SubCell"/>
</dbReference>
<dbReference type="CDD" id="cd00086">
    <property type="entry name" value="homeodomain"/>
    <property type="match status" value="1"/>
</dbReference>
<evidence type="ECO:0000256" key="4">
    <source>
        <dbReference type="ARBA" id="ARBA00023242"/>
    </source>
</evidence>
<evidence type="ECO:0000256" key="1">
    <source>
        <dbReference type="ARBA" id="ARBA00004123"/>
    </source>
</evidence>
<keyword evidence="2 5" id="KW-0238">DNA-binding</keyword>
<dbReference type="InterPro" id="IPR001356">
    <property type="entry name" value="HD"/>
</dbReference>
<accession>A0A1B2U728</accession>
<evidence type="ECO:0000313" key="9">
    <source>
        <dbReference type="EMBL" id="AOC97529.1"/>
    </source>
</evidence>
<evidence type="ECO:0000256" key="5">
    <source>
        <dbReference type="PROSITE-ProRule" id="PRU00108"/>
    </source>
</evidence>
<evidence type="ECO:0000256" key="6">
    <source>
        <dbReference type="RuleBase" id="RU000682"/>
    </source>
</evidence>
<evidence type="ECO:0000256" key="7">
    <source>
        <dbReference type="SAM" id="Coils"/>
    </source>
</evidence>
<protein>
    <submittedName>
        <fullName evidence="9">HD2 protein</fullName>
    </submittedName>
</protein>
<dbReference type="InterPro" id="IPR017970">
    <property type="entry name" value="Homeobox_CS"/>
</dbReference>
<name>A0A1B2U728_9AGAR</name>
<dbReference type="GO" id="GO:0000977">
    <property type="term" value="F:RNA polymerase II transcription regulatory region sequence-specific DNA binding"/>
    <property type="evidence" value="ECO:0007669"/>
    <property type="project" value="TreeGrafter"/>
</dbReference>
<dbReference type="PROSITE" id="PS00027">
    <property type="entry name" value="HOMEOBOX_1"/>
    <property type="match status" value="1"/>
</dbReference>
<dbReference type="SMART" id="SM00389">
    <property type="entry name" value="HOX"/>
    <property type="match status" value="1"/>
</dbReference>
<evidence type="ECO:0000256" key="3">
    <source>
        <dbReference type="ARBA" id="ARBA00023155"/>
    </source>
</evidence>
<evidence type="ECO:0000259" key="8">
    <source>
        <dbReference type="PROSITE" id="PS50071"/>
    </source>
</evidence>
<dbReference type="PROSITE" id="PS50071">
    <property type="entry name" value="HOMEOBOX_2"/>
    <property type="match status" value="1"/>
</dbReference>
<keyword evidence="7" id="KW-0175">Coiled coil</keyword>
<dbReference type="InterPro" id="IPR050453">
    <property type="entry name" value="LIM_Homeobox_TF"/>
</dbReference>
<organism evidence="9">
    <name type="scientific">Volvariella volvacea</name>
    <dbReference type="NCBI Taxonomy" id="36659"/>
    <lineage>
        <taxon>Eukaryota</taxon>
        <taxon>Fungi</taxon>
        <taxon>Dikarya</taxon>
        <taxon>Basidiomycota</taxon>
        <taxon>Agaricomycotina</taxon>
        <taxon>Agaricomycetes</taxon>
        <taxon>Agaricomycetidae</taxon>
        <taxon>Agaricales</taxon>
        <taxon>Pluteineae</taxon>
        <taxon>Pluteaceae</taxon>
        <taxon>Volvariella</taxon>
    </lineage>
</organism>
<dbReference type="Pfam" id="PF00046">
    <property type="entry name" value="Homeodomain"/>
    <property type="match status" value="1"/>
</dbReference>
<dbReference type="InterPro" id="IPR009057">
    <property type="entry name" value="Homeodomain-like_sf"/>
</dbReference>
<keyword evidence="4 5" id="KW-0539">Nucleus</keyword>
<dbReference type="AlphaFoldDB" id="A0A1B2U728"/>
<dbReference type="Gene3D" id="1.10.10.60">
    <property type="entry name" value="Homeodomain-like"/>
    <property type="match status" value="1"/>
</dbReference>
<proteinExistence type="predicted"/>
<sequence length="461" mass="52123">MDAKRQVLARLRSSAGQLKRKFSDISLDTPLAPATSTSTLQVAISQISFPEPTFPDRPSVLQMPEPWRRDTEKVFMELANRLRRTSMETLKSTFADLLNLYPRDQYLVVTMRLFETQLQNYNATIKRMEDRIVTLSLRLASQYTQQLDSSPTSRPSFKTEFTPLLERYFAQNAYPSAPDRTTLARKTGMTIRQIEVWFQNHRNRAKRNGKVLPRIPHRGSITALSPPQIEQTARPVEQAHACFSATYKLLPEYPLPPSVFPSKYRKKVDSQGEQHNILPYVWPRRPAATACEHASFSLDQLGDDLGSKLHLRDDDTGSLKRKIRPLPRRIYRQSISTPAPLPSLIPHKVHTYRLPTAFPSTRAQASMRRAAFSQYQSSVTVSLSCSAVAEASPSSLSLLSSPNDNQLPLPLVSQVVSSSRGKVDPMVSCVSAFDNFIHQLDRYMLLHSNSMQQPLCILGQS</sequence>
<reference evidence="9" key="1">
    <citation type="submission" date="2016-04" db="EMBL/GenBank/DDBJ databases">
        <title>Cloning and sequence analysis of A mating-type in Volvariella volvacea.</title>
        <authorList>
            <person name="Xie B."/>
            <person name="Chen B."/>
        </authorList>
    </citation>
    <scope>NUCLEOTIDE SEQUENCE</scope>
    <source>
        <strain evidence="9">V0032-6</strain>
    </source>
</reference>
<keyword evidence="3 5" id="KW-0371">Homeobox</keyword>
<dbReference type="EMBL" id="KX022593">
    <property type="protein sequence ID" value="AOC97529.1"/>
    <property type="molecule type" value="Genomic_DNA"/>
</dbReference>
<feature type="domain" description="Homeobox" evidence="8">
    <location>
        <begin position="148"/>
        <end position="208"/>
    </location>
</feature>
<dbReference type="PANTHER" id="PTHR24208">
    <property type="entry name" value="LIM/HOMEOBOX PROTEIN LHX"/>
    <property type="match status" value="1"/>
</dbReference>